<accession>A0A9D4N6K4</accession>
<name>A0A9D4N6K4_DREPO</name>
<proteinExistence type="predicted"/>
<protein>
    <submittedName>
        <fullName evidence="1">Uncharacterized protein</fullName>
    </submittedName>
</protein>
<evidence type="ECO:0000313" key="2">
    <source>
        <dbReference type="Proteomes" id="UP000828390"/>
    </source>
</evidence>
<dbReference type="Proteomes" id="UP000828390">
    <property type="component" value="Unassembled WGS sequence"/>
</dbReference>
<sequence length="64" mass="7079">MRKTSHPTGGLVYLSRLVEVWDDASALVTSIIFSADVGLILDMIERLCTLASEDKQYVGCTYII</sequence>
<dbReference type="AlphaFoldDB" id="A0A9D4N6K4"/>
<dbReference type="EMBL" id="JAIWYP010000001">
    <property type="protein sequence ID" value="KAH3888169.1"/>
    <property type="molecule type" value="Genomic_DNA"/>
</dbReference>
<keyword evidence="2" id="KW-1185">Reference proteome</keyword>
<reference evidence="1" key="1">
    <citation type="journal article" date="2019" name="bioRxiv">
        <title>The Genome of the Zebra Mussel, Dreissena polymorpha: A Resource for Invasive Species Research.</title>
        <authorList>
            <person name="McCartney M.A."/>
            <person name="Auch B."/>
            <person name="Kono T."/>
            <person name="Mallez S."/>
            <person name="Zhang Y."/>
            <person name="Obille A."/>
            <person name="Becker A."/>
            <person name="Abrahante J.E."/>
            <person name="Garbe J."/>
            <person name="Badalamenti J.P."/>
            <person name="Herman A."/>
            <person name="Mangelson H."/>
            <person name="Liachko I."/>
            <person name="Sullivan S."/>
            <person name="Sone E.D."/>
            <person name="Koren S."/>
            <person name="Silverstein K.A.T."/>
            <person name="Beckman K.B."/>
            <person name="Gohl D.M."/>
        </authorList>
    </citation>
    <scope>NUCLEOTIDE SEQUENCE</scope>
    <source>
        <strain evidence="1">Duluth1</strain>
        <tissue evidence="1">Whole animal</tissue>
    </source>
</reference>
<reference evidence="1" key="2">
    <citation type="submission" date="2020-11" db="EMBL/GenBank/DDBJ databases">
        <authorList>
            <person name="McCartney M.A."/>
            <person name="Auch B."/>
            <person name="Kono T."/>
            <person name="Mallez S."/>
            <person name="Becker A."/>
            <person name="Gohl D.M."/>
            <person name="Silverstein K.A.T."/>
            <person name="Koren S."/>
            <person name="Bechman K.B."/>
            <person name="Herman A."/>
            <person name="Abrahante J.E."/>
            <person name="Garbe J."/>
        </authorList>
    </citation>
    <scope>NUCLEOTIDE SEQUENCE</scope>
    <source>
        <strain evidence="1">Duluth1</strain>
        <tissue evidence="1">Whole animal</tissue>
    </source>
</reference>
<evidence type="ECO:0000313" key="1">
    <source>
        <dbReference type="EMBL" id="KAH3888169.1"/>
    </source>
</evidence>
<comment type="caution">
    <text evidence="1">The sequence shown here is derived from an EMBL/GenBank/DDBJ whole genome shotgun (WGS) entry which is preliminary data.</text>
</comment>
<organism evidence="1 2">
    <name type="scientific">Dreissena polymorpha</name>
    <name type="common">Zebra mussel</name>
    <name type="synonym">Mytilus polymorpha</name>
    <dbReference type="NCBI Taxonomy" id="45954"/>
    <lineage>
        <taxon>Eukaryota</taxon>
        <taxon>Metazoa</taxon>
        <taxon>Spiralia</taxon>
        <taxon>Lophotrochozoa</taxon>
        <taxon>Mollusca</taxon>
        <taxon>Bivalvia</taxon>
        <taxon>Autobranchia</taxon>
        <taxon>Heteroconchia</taxon>
        <taxon>Euheterodonta</taxon>
        <taxon>Imparidentia</taxon>
        <taxon>Neoheterodontei</taxon>
        <taxon>Myida</taxon>
        <taxon>Dreissenoidea</taxon>
        <taxon>Dreissenidae</taxon>
        <taxon>Dreissena</taxon>
    </lineage>
</organism>
<gene>
    <name evidence="1" type="ORF">DPMN_012198</name>
</gene>